<dbReference type="PANTHER" id="PTHR22726">
    <property type="entry name" value="METALLOENDOPEPTIDASE OMA1"/>
    <property type="match status" value="1"/>
</dbReference>
<evidence type="ECO:0000313" key="9">
    <source>
        <dbReference type="EMBL" id="MBT1700948.1"/>
    </source>
</evidence>
<dbReference type="GO" id="GO:0051603">
    <property type="term" value="P:proteolysis involved in protein catabolic process"/>
    <property type="evidence" value="ECO:0007669"/>
    <property type="project" value="TreeGrafter"/>
</dbReference>
<protein>
    <submittedName>
        <fullName evidence="9">M48 family metalloprotease</fullName>
        <ecNumber evidence="9">3.4.24.-</ecNumber>
    </submittedName>
</protein>
<dbReference type="GO" id="GO:0046872">
    <property type="term" value="F:metal ion binding"/>
    <property type="evidence" value="ECO:0007669"/>
    <property type="project" value="UniProtKB-KW"/>
</dbReference>
<keyword evidence="7" id="KW-0732">Signal</keyword>
<dbReference type="GO" id="GO:0016020">
    <property type="term" value="C:membrane"/>
    <property type="evidence" value="ECO:0007669"/>
    <property type="project" value="TreeGrafter"/>
</dbReference>
<dbReference type="InterPro" id="IPR001915">
    <property type="entry name" value="Peptidase_M48"/>
</dbReference>
<keyword evidence="6 9" id="KW-0482">Metalloprotease</keyword>
<evidence type="ECO:0000256" key="2">
    <source>
        <dbReference type="ARBA" id="ARBA00022670"/>
    </source>
</evidence>
<keyword evidence="2" id="KW-0645">Protease</keyword>
<dbReference type="RefSeq" id="WP_254169636.1">
    <property type="nucleotide sequence ID" value="NZ_JAHESF010000052.1"/>
</dbReference>
<dbReference type="GO" id="GO:0004222">
    <property type="term" value="F:metalloendopeptidase activity"/>
    <property type="evidence" value="ECO:0007669"/>
    <property type="project" value="InterPro"/>
</dbReference>
<evidence type="ECO:0000256" key="6">
    <source>
        <dbReference type="ARBA" id="ARBA00023049"/>
    </source>
</evidence>
<evidence type="ECO:0000256" key="5">
    <source>
        <dbReference type="ARBA" id="ARBA00022833"/>
    </source>
</evidence>
<evidence type="ECO:0000256" key="1">
    <source>
        <dbReference type="ARBA" id="ARBA00001947"/>
    </source>
</evidence>
<dbReference type="InterPro" id="IPR051156">
    <property type="entry name" value="Mito/Outer_Membr_Metalloprot"/>
</dbReference>
<dbReference type="Proteomes" id="UP001319200">
    <property type="component" value="Unassembled WGS sequence"/>
</dbReference>
<proteinExistence type="predicted"/>
<evidence type="ECO:0000256" key="3">
    <source>
        <dbReference type="ARBA" id="ARBA00022723"/>
    </source>
</evidence>
<organism evidence="9 10">
    <name type="scientific">Chryseosolibacter histidini</name>
    <dbReference type="NCBI Taxonomy" id="2782349"/>
    <lineage>
        <taxon>Bacteria</taxon>
        <taxon>Pseudomonadati</taxon>
        <taxon>Bacteroidota</taxon>
        <taxon>Cytophagia</taxon>
        <taxon>Cytophagales</taxon>
        <taxon>Chryseotaleaceae</taxon>
        <taxon>Chryseosolibacter</taxon>
    </lineage>
</organism>
<keyword evidence="4 9" id="KW-0378">Hydrolase</keyword>
<name>A0AAP2DTB1_9BACT</name>
<accession>A0AAP2DTB1</accession>
<dbReference type="EC" id="3.4.24.-" evidence="9"/>
<feature type="domain" description="Peptidase M48" evidence="8">
    <location>
        <begin position="62"/>
        <end position="243"/>
    </location>
</feature>
<keyword evidence="3" id="KW-0479">Metal-binding</keyword>
<feature type="chain" id="PRO_5042927820" evidence="7">
    <location>
        <begin position="23"/>
        <end position="480"/>
    </location>
</feature>
<dbReference type="EMBL" id="JAHESF010000052">
    <property type="protein sequence ID" value="MBT1700948.1"/>
    <property type="molecule type" value="Genomic_DNA"/>
</dbReference>
<comment type="caution">
    <text evidence="9">The sequence shown here is derived from an EMBL/GenBank/DDBJ whole genome shotgun (WGS) entry which is preliminary data.</text>
</comment>
<dbReference type="Gene3D" id="3.30.2010.10">
    <property type="entry name" value="Metalloproteases ('zincins'), catalytic domain"/>
    <property type="match status" value="1"/>
</dbReference>
<evidence type="ECO:0000259" key="8">
    <source>
        <dbReference type="Pfam" id="PF01435"/>
    </source>
</evidence>
<evidence type="ECO:0000256" key="4">
    <source>
        <dbReference type="ARBA" id="ARBA00022801"/>
    </source>
</evidence>
<reference evidence="9 10" key="1">
    <citation type="submission" date="2021-05" db="EMBL/GenBank/DDBJ databases">
        <title>A Polyphasic approach of four new species of the genus Ohtaekwangia: Ohtaekwangia histidinii sp. nov., Ohtaekwangia cretensis sp. nov., Ohtaekwangia indiensis sp. nov., Ohtaekwangia reichenbachii sp. nov. from diverse environment.</title>
        <authorList>
            <person name="Octaviana S."/>
        </authorList>
    </citation>
    <scope>NUCLEOTIDE SEQUENCE [LARGE SCALE GENOMIC DNA]</scope>
    <source>
        <strain evidence="9 10">PWU4</strain>
    </source>
</reference>
<comment type="cofactor">
    <cofactor evidence="1">
        <name>Zn(2+)</name>
        <dbReference type="ChEBI" id="CHEBI:29105"/>
    </cofactor>
</comment>
<gene>
    <name evidence="9" type="ORF">KK083_28910</name>
</gene>
<dbReference type="Pfam" id="PF01435">
    <property type="entry name" value="Peptidase_M48"/>
    <property type="match status" value="1"/>
</dbReference>
<sequence length="480" mass="53454">MKRTTPLAAIMLLVYLLFNSCAKNPVTGKNDFMLMSKEQEIAMGKQSDPEIKAFFGVYEDPKLQAFINEKGQQMAAISHRPDLKYEFKVVDSPVVNAFAVPGGYVYFTRGIMAYFNNEAEFAGVLGHEIGHITARHSAKQYSNAQIAQIGLLAGSVISPEFAQVADIASTGVQLLFLKFGRDAESQSDKLGVQYSTKIGYDAQEMAGFFETLDRMREQSGGEEVPTFLSTHPDPADREKKVAKEAANWKKKTDAAQLKVNRDSYLRMIDGIVYGDDPKQGFVEHNVFYHPELKFQFPVPSQWTLQNTPQQVQMAPSDGRAVMMLTLAQGNDLEAAARTVLQQYQLSVVDSRRTDVNGLPAVVMVADQQQQQQEQGVRALVYLIQYGQNIYNLMGASSLADFNGYFQVFQNTMAGFSVLNDPDKINRQPRRVRIKTVQQAGTLAQALGNRGDQKKMDELATLNGMALNDRVEKGMLIKVIE</sequence>
<dbReference type="Gene3D" id="3.40.1000.10">
    <property type="entry name" value="Mog1/PsbP, alpha/beta/alpha sandwich"/>
    <property type="match status" value="1"/>
</dbReference>
<feature type="signal peptide" evidence="7">
    <location>
        <begin position="1"/>
        <end position="22"/>
    </location>
</feature>
<dbReference type="CDD" id="cd07333">
    <property type="entry name" value="M48C_bepA_like"/>
    <property type="match status" value="1"/>
</dbReference>
<keyword evidence="5" id="KW-0862">Zinc</keyword>
<keyword evidence="10" id="KW-1185">Reference proteome</keyword>
<dbReference type="AlphaFoldDB" id="A0AAP2DTB1"/>
<evidence type="ECO:0000256" key="7">
    <source>
        <dbReference type="SAM" id="SignalP"/>
    </source>
</evidence>
<evidence type="ECO:0000313" key="10">
    <source>
        <dbReference type="Proteomes" id="UP001319200"/>
    </source>
</evidence>
<dbReference type="PANTHER" id="PTHR22726:SF24">
    <property type="entry name" value="M48 FAMILY METALLOPEPTIDASE"/>
    <property type="match status" value="1"/>
</dbReference>